<evidence type="ECO:0000313" key="2">
    <source>
        <dbReference type="EMBL" id="AUB81998.1"/>
    </source>
</evidence>
<keyword evidence="3" id="KW-1185">Reference proteome</keyword>
<dbReference type="EMBL" id="CP020370">
    <property type="protein sequence ID" value="AUB81998.1"/>
    <property type="molecule type" value="Genomic_DNA"/>
</dbReference>
<organism evidence="2 3">
    <name type="scientific">Candidatus Thiodictyon syntrophicum</name>
    <dbReference type="NCBI Taxonomy" id="1166950"/>
    <lineage>
        <taxon>Bacteria</taxon>
        <taxon>Pseudomonadati</taxon>
        <taxon>Pseudomonadota</taxon>
        <taxon>Gammaproteobacteria</taxon>
        <taxon>Chromatiales</taxon>
        <taxon>Chromatiaceae</taxon>
        <taxon>Thiodictyon</taxon>
    </lineage>
</organism>
<evidence type="ECO:0000313" key="3">
    <source>
        <dbReference type="Proteomes" id="UP000232638"/>
    </source>
</evidence>
<feature type="region of interest" description="Disordered" evidence="1">
    <location>
        <begin position="1"/>
        <end position="53"/>
    </location>
</feature>
<accession>A0A2K8U8R6</accession>
<sequence>MPLAGQAGRHRVLADPGEAAGTGGHQVAGPGLQLATDNPHRPPQSAKTASSAVPSATGLAAWASFAKVKSMSLRVIAERFLPGSSGG</sequence>
<dbReference type="AlphaFoldDB" id="A0A2K8U8R6"/>
<protein>
    <submittedName>
        <fullName evidence="2">Uncharacterized protein</fullName>
    </submittedName>
</protein>
<dbReference type="KEGG" id="tsy:THSYN_14320"/>
<proteinExistence type="predicted"/>
<reference evidence="2 3" key="1">
    <citation type="submission" date="2017-03" db="EMBL/GenBank/DDBJ databases">
        <title>Complete genome sequence of Candidatus 'Thiodictyon syntrophicum' sp. nov. strain Cad16T, a photolithoautotroph purple sulfur bacterium isolated from an alpine meromictic lake.</title>
        <authorList>
            <person name="Luedin S.M."/>
            <person name="Pothier J.F."/>
            <person name="Danza F."/>
            <person name="Storelli N."/>
            <person name="Wittwer M."/>
            <person name="Tonolla M."/>
        </authorList>
    </citation>
    <scope>NUCLEOTIDE SEQUENCE [LARGE SCALE GENOMIC DNA]</scope>
    <source>
        <strain evidence="2 3">Cad16T</strain>
    </source>
</reference>
<dbReference type="Proteomes" id="UP000232638">
    <property type="component" value="Chromosome"/>
</dbReference>
<name>A0A2K8U8R6_9GAMM</name>
<gene>
    <name evidence="2" type="ORF">THSYN_14320</name>
</gene>
<evidence type="ECO:0000256" key="1">
    <source>
        <dbReference type="SAM" id="MobiDB-lite"/>
    </source>
</evidence>